<gene>
    <name evidence="1" type="ORF">GCM10010978_21440</name>
</gene>
<dbReference type="Proteomes" id="UP000602050">
    <property type="component" value="Unassembled WGS sequence"/>
</dbReference>
<keyword evidence="2" id="KW-1185">Reference proteome</keyword>
<dbReference type="SUPFAM" id="SSF56059">
    <property type="entry name" value="Glutathione synthetase ATP-binding domain-like"/>
    <property type="match status" value="1"/>
</dbReference>
<accession>A0A8J2TLE7</accession>
<dbReference type="InterPro" id="IPR029465">
    <property type="entry name" value="ATPgrasp_TupA"/>
</dbReference>
<sequence length="299" mass="35982">MRIKNLIKSSMIGSIYKDIRYFYYKSLSSKQVINRRFISKNNRKPNLQNPSTFNEKLQWLKLNWYSPNAVKCADKYEVRNYVKEKIGDQYLNELYGVYNSVDEINIDQLPKAFVLKATHGSGSILICKDKNKEDWNKNFKMMRKWLKRNIYWYTREWVYKDIQPRIICEKYLEEIDTKELTDYKLYCFNGKPTYCQVIKGRNSKKTIDFFDTNWNHMGFNGLQRAPHYPQEIPKPEKYEKMLKLAKKLSEDFPFVRVDLYYVNQKIYFGELTFFPMSGFGAFNPIEWDKKMGDLLELPK</sequence>
<dbReference type="GO" id="GO:0016740">
    <property type="term" value="F:transferase activity"/>
    <property type="evidence" value="ECO:0007669"/>
    <property type="project" value="UniProtKB-KW"/>
</dbReference>
<dbReference type="AlphaFoldDB" id="A0A8J2TLE7"/>
<evidence type="ECO:0000313" key="1">
    <source>
        <dbReference type="EMBL" id="GFZ79957.1"/>
    </source>
</evidence>
<keyword evidence="1" id="KW-0808">Transferase</keyword>
<proteinExistence type="predicted"/>
<reference evidence="1" key="1">
    <citation type="journal article" date="2014" name="Int. J. Syst. Evol. Microbiol.">
        <title>Complete genome sequence of Corynebacterium casei LMG S-19264T (=DSM 44701T), isolated from a smear-ripened cheese.</title>
        <authorList>
            <consortium name="US DOE Joint Genome Institute (JGI-PGF)"/>
            <person name="Walter F."/>
            <person name="Albersmeier A."/>
            <person name="Kalinowski J."/>
            <person name="Ruckert C."/>
        </authorList>
    </citation>
    <scope>NUCLEOTIDE SEQUENCE</scope>
    <source>
        <strain evidence="1">CGMCC 1.12360</strain>
    </source>
</reference>
<dbReference type="Gene3D" id="3.30.470.20">
    <property type="entry name" value="ATP-grasp fold, B domain"/>
    <property type="match status" value="1"/>
</dbReference>
<dbReference type="RefSeq" id="WP_188392405.1">
    <property type="nucleotide sequence ID" value="NZ_BMEV01000040.1"/>
</dbReference>
<organism evidence="1 2">
    <name type="scientific">Compostibacillus humi</name>
    <dbReference type="NCBI Taxonomy" id="1245525"/>
    <lineage>
        <taxon>Bacteria</taxon>
        <taxon>Bacillati</taxon>
        <taxon>Bacillota</taxon>
        <taxon>Bacilli</taxon>
        <taxon>Bacillales</taxon>
        <taxon>Bacillaceae</taxon>
        <taxon>Compostibacillus</taxon>
    </lineage>
</organism>
<comment type="caution">
    <text evidence="1">The sequence shown here is derived from an EMBL/GenBank/DDBJ whole genome shotgun (WGS) entry which is preliminary data.</text>
</comment>
<dbReference type="EMBL" id="BMEV01000040">
    <property type="protein sequence ID" value="GFZ79957.1"/>
    <property type="molecule type" value="Genomic_DNA"/>
</dbReference>
<reference evidence="1" key="2">
    <citation type="submission" date="2020-09" db="EMBL/GenBank/DDBJ databases">
        <authorList>
            <person name="Sun Q."/>
            <person name="Zhou Y."/>
        </authorList>
    </citation>
    <scope>NUCLEOTIDE SEQUENCE</scope>
    <source>
        <strain evidence="1">CGMCC 1.12360</strain>
    </source>
</reference>
<dbReference type="Pfam" id="PF14305">
    <property type="entry name" value="ATPgrasp_TupA"/>
    <property type="match status" value="1"/>
</dbReference>
<evidence type="ECO:0000313" key="2">
    <source>
        <dbReference type="Proteomes" id="UP000602050"/>
    </source>
</evidence>
<name>A0A8J2TLE7_9BACI</name>
<protein>
    <submittedName>
        <fullName evidence="1">Glycosyl transferase</fullName>
    </submittedName>
</protein>